<reference evidence="1 2" key="1">
    <citation type="submission" date="2015-01" db="EMBL/GenBank/DDBJ databases">
        <title>Evolution of Trichinella species and genotypes.</title>
        <authorList>
            <person name="Korhonen P.K."/>
            <person name="Edoardo P."/>
            <person name="Giuseppe L.R."/>
            <person name="Gasser R.B."/>
        </authorList>
    </citation>
    <scope>NUCLEOTIDE SEQUENCE [LARGE SCALE GENOMIC DNA]</scope>
    <source>
        <strain evidence="1">ISS3</strain>
    </source>
</reference>
<sequence>MAIYIQASRYQYQHTMKRRYSCVKGHNMNRQIPLRSVADKATLIRLQFLAEQLQCQKLKKAIWRESSDLELLVICKSPGTRASRLAGLISFQLPTIKRASIGLETILPVGT</sequence>
<dbReference type="AlphaFoldDB" id="A0A0V1BRB8"/>
<dbReference type="Proteomes" id="UP000054776">
    <property type="component" value="Unassembled WGS sequence"/>
</dbReference>
<dbReference type="EMBL" id="JYDH01000016">
    <property type="protein sequence ID" value="KRY39845.1"/>
    <property type="molecule type" value="Genomic_DNA"/>
</dbReference>
<evidence type="ECO:0000313" key="2">
    <source>
        <dbReference type="Proteomes" id="UP000054776"/>
    </source>
</evidence>
<dbReference type="OrthoDB" id="436496at2759"/>
<evidence type="ECO:0000313" key="1">
    <source>
        <dbReference type="EMBL" id="KRY39845.1"/>
    </source>
</evidence>
<keyword evidence="2" id="KW-1185">Reference proteome</keyword>
<gene>
    <name evidence="1" type="ORF">T01_2092</name>
</gene>
<accession>A0A0V1BRB8</accession>
<organism evidence="1 2">
    <name type="scientific">Trichinella spiralis</name>
    <name type="common">Trichina worm</name>
    <dbReference type="NCBI Taxonomy" id="6334"/>
    <lineage>
        <taxon>Eukaryota</taxon>
        <taxon>Metazoa</taxon>
        <taxon>Ecdysozoa</taxon>
        <taxon>Nematoda</taxon>
        <taxon>Enoplea</taxon>
        <taxon>Dorylaimia</taxon>
        <taxon>Trichinellida</taxon>
        <taxon>Trichinellidae</taxon>
        <taxon>Trichinella</taxon>
    </lineage>
</organism>
<comment type="caution">
    <text evidence="1">The sequence shown here is derived from an EMBL/GenBank/DDBJ whole genome shotgun (WGS) entry which is preliminary data.</text>
</comment>
<name>A0A0V1BRB8_TRISP</name>
<protein>
    <submittedName>
        <fullName evidence="1">Uncharacterized protein</fullName>
    </submittedName>
</protein>
<proteinExistence type="predicted"/>